<protein>
    <submittedName>
        <fullName evidence="2">Uncharacterized protein</fullName>
    </submittedName>
</protein>
<dbReference type="HOGENOM" id="CLU_2755782_0_0_5"/>
<evidence type="ECO:0000313" key="2">
    <source>
        <dbReference type="EMBL" id="BAI96669.1"/>
    </source>
</evidence>
<organism evidence="2 3">
    <name type="scientific">Sphingobium indicum (strain DSM 16413 / CCM 7287 / MTCC 6362 / UT26 / NBRC 101211 / UT26S)</name>
    <name type="common">Sphingobium japonicum</name>
    <dbReference type="NCBI Taxonomy" id="452662"/>
    <lineage>
        <taxon>Bacteria</taxon>
        <taxon>Pseudomonadati</taxon>
        <taxon>Pseudomonadota</taxon>
        <taxon>Alphaproteobacteria</taxon>
        <taxon>Sphingomonadales</taxon>
        <taxon>Sphingomonadaceae</taxon>
        <taxon>Sphingobium</taxon>
    </lineage>
</organism>
<dbReference type="RefSeq" id="WP_013040152.1">
    <property type="nucleotide sequence ID" value="NC_014006.1"/>
</dbReference>
<keyword evidence="3" id="KW-1185">Reference proteome</keyword>
<evidence type="ECO:0000256" key="1">
    <source>
        <dbReference type="SAM" id="MobiDB-lite"/>
    </source>
</evidence>
<dbReference type="GeneID" id="97558543"/>
<proteinExistence type="predicted"/>
<evidence type="ECO:0000313" key="3">
    <source>
        <dbReference type="Proteomes" id="UP000007753"/>
    </source>
</evidence>
<gene>
    <name evidence="2" type="ordered locus">SJA_C1-18350</name>
</gene>
<reference evidence="2 3" key="1">
    <citation type="journal article" date="2010" name="J. Bacteriol.">
        <title>Complete genome sequence of the representative gamma-hexachlorocyclohexane-degrading bacterium Sphingobium japonicum UT26.</title>
        <authorList>
            <person name="Nagata Y."/>
            <person name="Ohtsubo Y."/>
            <person name="Endo R."/>
            <person name="Ichikawa N."/>
            <person name="Ankai A."/>
            <person name="Oguchi A."/>
            <person name="Fukui S."/>
            <person name="Fujita N."/>
            <person name="Tsuda M."/>
        </authorList>
    </citation>
    <scope>NUCLEOTIDE SEQUENCE [LARGE SCALE GENOMIC DNA]</scope>
    <source>
        <strain evidence="3">DSM 16413 / CCM 7287 / MTCC 6362 / UT26 / NBRC 101211 / UT26S</strain>
    </source>
</reference>
<accession>D4Z237</accession>
<dbReference type="EMBL" id="AP010803">
    <property type="protein sequence ID" value="BAI96669.1"/>
    <property type="molecule type" value="Genomic_DNA"/>
</dbReference>
<dbReference type="Proteomes" id="UP000007753">
    <property type="component" value="Chromosome 1"/>
</dbReference>
<sequence>MQRDKSAVIPAAPRMTLLQWIEHDNGDTTSFTRPACSIEEQTLHARIVLDPNGGTNEAHEPLQPPAGLRLPPLG</sequence>
<dbReference type="AlphaFoldDB" id="D4Z237"/>
<dbReference type="STRING" id="452662.SJA_C1-18350"/>
<dbReference type="KEGG" id="sjp:SJA_C1-18350"/>
<name>D4Z237_SPHIU</name>
<feature type="region of interest" description="Disordered" evidence="1">
    <location>
        <begin position="50"/>
        <end position="74"/>
    </location>
</feature>